<organism evidence="9 10">
    <name type="scientific">Pseudodesulfovibrio hydrargyri</name>
    <dbReference type="NCBI Taxonomy" id="2125990"/>
    <lineage>
        <taxon>Bacteria</taxon>
        <taxon>Pseudomonadati</taxon>
        <taxon>Thermodesulfobacteriota</taxon>
        <taxon>Desulfovibrionia</taxon>
        <taxon>Desulfovibrionales</taxon>
        <taxon>Desulfovibrionaceae</taxon>
    </lineage>
</organism>
<dbReference type="PANTHER" id="PTHR32071:SF57">
    <property type="entry name" value="C4-DICARBOXYLATE TRANSPORT TRANSCRIPTIONAL REGULATORY PROTEIN DCTD"/>
    <property type="match status" value="1"/>
</dbReference>
<keyword evidence="1" id="KW-0547">Nucleotide-binding</keyword>
<dbReference type="GO" id="GO:0006355">
    <property type="term" value="P:regulation of DNA-templated transcription"/>
    <property type="evidence" value="ECO:0007669"/>
    <property type="project" value="InterPro"/>
</dbReference>
<dbReference type="GO" id="GO:0003677">
    <property type="term" value="F:DNA binding"/>
    <property type="evidence" value="ECO:0007669"/>
    <property type="project" value="UniProtKB-KW"/>
</dbReference>
<dbReference type="SMART" id="SM00382">
    <property type="entry name" value="AAA"/>
    <property type="match status" value="1"/>
</dbReference>
<dbReference type="GO" id="GO:0005524">
    <property type="term" value="F:ATP binding"/>
    <property type="evidence" value="ECO:0007669"/>
    <property type="project" value="UniProtKB-KW"/>
</dbReference>
<dbReference type="PROSITE" id="PS00676">
    <property type="entry name" value="SIGMA54_INTERACT_2"/>
    <property type="match status" value="1"/>
</dbReference>
<evidence type="ECO:0000256" key="3">
    <source>
        <dbReference type="ARBA" id="ARBA00023015"/>
    </source>
</evidence>
<evidence type="ECO:0000256" key="5">
    <source>
        <dbReference type="ARBA" id="ARBA00023163"/>
    </source>
</evidence>
<feature type="transmembrane region" description="Helical" evidence="7">
    <location>
        <begin position="32"/>
        <end position="52"/>
    </location>
</feature>
<keyword evidence="7" id="KW-1133">Transmembrane helix</keyword>
<dbReference type="SUPFAM" id="SSF52540">
    <property type="entry name" value="P-loop containing nucleoside triphosphate hydrolases"/>
    <property type="match status" value="1"/>
</dbReference>
<dbReference type="InterPro" id="IPR025943">
    <property type="entry name" value="Sigma_54_int_dom_ATP-bd_2"/>
</dbReference>
<evidence type="ECO:0000256" key="1">
    <source>
        <dbReference type="ARBA" id="ARBA00022741"/>
    </source>
</evidence>
<evidence type="ECO:0000313" key="10">
    <source>
        <dbReference type="Proteomes" id="UP000181901"/>
    </source>
</evidence>
<dbReference type="InterPro" id="IPR003593">
    <property type="entry name" value="AAA+_ATPase"/>
</dbReference>
<dbReference type="Gene3D" id="1.10.8.60">
    <property type="match status" value="1"/>
</dbReference>
<dbReference type="CDD" id="cd00009">
    <property type="entry name" value="AAA"/>
    <property type="match status" value="1"/>
</dbReference>
<evidence type="ECO:0000256" key="2">
    <source>
        <dbReference type="ARBA" id="ARBA00022840"/>
    </source>
</evidence>
<keyword evidence="3" id="KW-0805">Transcription regulation</keyword>
<dbReference type="PROSITE" id="PS00688">
    <property type="entry name" value="SIGMA54_INTERACT_3"/>
    <property type="match status" value="1"/>
</dbReference>
<sequence length="840" mass="93135">MTSFPSSGSRMSDWMRRHLPGLVRRLGLRGKLLLALMPSIVGILLFTGWASYRVSDEFIDIALSRTVRQNTMAVAHEMEQYLDGCRTDLLFFAGGRADPDSLRDAFSRLMRAGGRPYLELCYLPASGGEPVVLVRQDGTVRAVAPAALDRVRPNPFAELDRLATLKPGRVAASDVLEVSYPMPTKDSANRYTTANVVRFYTACPGDGDEPPGLLFLSVEATTLRNILSWYNSRKSPLWAYPRSDELRFSYFLNHEGWMLFQSEDYDKQGNELTTYLAREGFDGSLGKPGNAAAFRPNEKYDLYWEAVTSMGKGGNGLARVEENHPQQSGVDFHYFSYAPVLFRADPAGPPTVYGGVVFVDRSQLPIIAGYKNMDVMLFVTIGGIVVISILIFLFGRILTKPIRELAARMNTLNSLEEMEEIHLPYSGYDITVLQESINNIIRRVKQQVVEIQAKDEAILNVNRRERATLDRERELLVENELSRIPEIVGMGSATANLKVNILKAAQVDVDVLIAGETGTGKQLVAEAVHAHSSRADSPFISINCGALDENLLLDALFGHVKGAFSEAKEDRKGAFVEADGGILFLDEVQSASPKVQQSLLRALASRKIKPLGSDREVTVDVRILAATNVDIPSLIEDKVFREDLYYRLKVISINTPALRENRENIPLLSVYYLKQAESLAGREHLDLSKGALAKLVSHDWPGNVRELVNCITRAAVMAETDVIQPEEIRLESDFYAWPAQPLSAESANTDSPRPQAPDIPAPHPAPSAAPEADTGLNPRQKEAWDVIRRQGTVTRKQYQDLVGGNLPTRTAIYDLQDFVKRGLLTKRGKGPSTRYELTGE</sequence>
<feature type="compositionally biased region" description="Pro residues" evidence="6">
    <location>
        <begin position="754"/>
        <end position="767"/>
    </location>
</feature>
<feature type="transmembrane region" description="Helical" evidence="7">
    <location>
        <begin position="375"/>
        <end position="399"/>
    </location>
</feature>
<dbReference type="InterPro" id="IPR027417">
    <property type="entry name" value="P-loop_NTPase"/>
</dbReference>
<dbReference type="Proteomes" id="UP000181901">
    <property type="component" value="Unassembled WGS sequence"/>
</dbReference>
<gene>
    <name evidence="9" type="primary">zraR_5</name>
    <name evidence="9" type="ORF">BerOc1_00811</name>
</gene>
<dbReference type="FunFam" id="3.40.50.300:FF:000006">
    <property type="entry name" value="DNA-binding transcriptional regulator NtrC"/>
    <property type="match status" value="1"/>
</dbReference>
<dbReference type="OrthoDB" id="9763792at2"/>
<keyword evidence="7" id="KW-0812">Transmembrane</keyword>
<dbReference type="PROSITE" id="PS00675">
    <property type="entry name" value="SIGMA54_INTERACT_1"/>
    <property type="match status" value="1"/>
</dbReference>
<evidence type="ECO:0000256" key="4">
    <source>
        <dbReference type="ARBA" id="ARBA00023125"/>
    </source>
</evidence>
<dbReference type="PANTHER" id="PTHR32071">
    <property type="entry name" value="TRANSCRIPTIONAL REGULATORY PROTEIN"/>
    <property type="match status" value="1"/>
</dbReference>
<feature type="domain" description="Sigma-54 factor interaction" evidence="8">
    <location>
        <begin position="487"/>
        <end position="716"/>
    </location>
</feature>
<evidence type="ECO:0000259" key="8">
    <source>
        <dbReference type="PROSITE" id="PS50045"/>
    </source>
</evidence>
<feature type="region of interest" description="Disordered" evidence="6">
    <location>
        <begin position="744"/>
        <end position="779"/>
    </location>
</feature>
<accession>A0A1J5NBY7</accession>
<evidence type="ECO:0000256" key="7">
    <source>
        <dbReference type="SAM" id="Phobius"/>
    </source>
</evidence>
<dbReference type="Gene3D" id="3.40.50.300">
    <property type="entry name" value="P-loop containing nucleotide triphosphate hydrolases"/>
    <property type="match status" value="1"/>
</dbReference>
<keyword evidence="10" id="KW-1185">Reference proteome</keyword>
<proteinExistence type="predicted"/>
<dbReference type="Gene3D" id="6.10.340.10">
    <property type="match status" value="1"/>
</dbReference>
<dbReference type="InterPro" id="IPR025944">
    <property type="entry name" value="Sigma_54_int_dom_CS"/>
</dbReference>
<keyword evidence="2" id="KW-0067">ATP-binding</keyword>
<keyword evidence="4" id="KW-0238">DNA-binding</keyword>
<keyword evidence="7" id="KW-0472">Membrane</keyword>
<name>A0A1J5NBY7_9BACT</name>
<dbReference type="PROSITE" id="PS50045">
    <property type="entry name" value="SIGMA54_INTERACT_4"/>
    <property type="match status" value="1"/>
</dbReference>
<reference evidence="9 10" key="1">
    <citation type="submission" date="2015-09" db="EMBL/GenBank/DDBJ databases">
        <title>Genome of Desulfovibrio dechloracetivorans BerOc1, a mercury methylating strain isolated from highly hydrocarbons and metals contaminated coastal sediments.</title>
        <authorList>
            <person name="Goni Urriza M."/>
            <person name="Gassie C."/>
            <person name="Bouchez O."/>
            <person name="Klopp C."/>
            <person name="Ranchou-Peyruse A."/>
            <person name="Remy G."/>
        </authorList>
    </citation>
    <scope>NUCLEOTIDE SEQUENCE [LARGE SCALE GENOMIC DNA]</scope>
    <source>
        <strain evidence="9 10">BerOc1</strain>
    </source>
</reference>
<protein>
    <submittedName>
        <fullName evidence="9">Transcriptional regulatory protein ZraR</fullName>
    </submittedName>
</protein>
<dbReference type="EMBL" id="LKAQ01000001">
    <property type="protein sequence ID" value="OIQ52336.1"/>
    <property type="molecule type" value="Genomic_DNA"/>
</dbReference>
<keyword evidence="5" id="KW-0804">Transcription</keyword>
<dbReference type="InterPro" id="IPR002078">
    <property type="entry name" value="Sigma_54_int"/>
</dbReference>
<dbReference type="InterPro" id="IPR036388">
    <property type="entry name" value="WH-like_DNA-bd_sf"/>
</dbReference>
<evidence type="ECO:0000256" key="6">
    <source>
        <dbReference type="SAM" id="MobiDB-lite"/>
    </source>
</evidence>
<dbReference type="AlphaFoldDB" id="A0A1J5NBY7"/>
<evidence type="ECO:0000313" key="9">
    <source>
        <dbReference type="EMBL" id="OIQ52336.1"/>
    </source>
</evidence>
<dbReference type="Pfam" id="PF25601">
    <property type="entry name" value="AAA_lid_14"/>
    <property type="match status" value="1"/>
</dbReference>
<dbReference type="RefSeq" id="WP_071544402.1">
    <property type="nucleotide sequence ID" value="NZ_LKAQ01000001.1"/>
</dbReference>
<dbReference type="Gene3D" id="1.10.10.10">
    <property type="entry name" value="Winged helix-like DNA-binding domain superfamily/Winged helix DNA-binding domain"/>
    <property type="match status" value="1"/>
</dbReference>
<dbReference type="Pfam" id="PF00158">
    <property type="entry name" value="Sigma54_activat"/>
    <property type="match status" value="1"/>
</dbReference>
<dbReference type="InterPro" id="IPR025662">
    <property type="entry name" value="Sigma_54_int_dom_ATP-bd_1"/>
</dbReference>
<comment type="caution">
    <text evidence="9">The sequence shown here is derived from an EMBL/GenBank/DDBJ whole genome shotgun (WGS) entry which is preliminary data.</text>
</comment>
<dbReference type="InterPro" id="IPR058031">
    <property type="entry name" value="AAA_lid_NorR"/>
</dbReference>